<feature type="region of interest" description="Disordered" evidence="1">
    <location>
        <begin position="118"/>
        <end position="149"/>
    </location>
</feature>
<gene>
    <name evidence="2" type="ORF">SLEP1_g35254</name>
</gene>
<comment type="caution">
    <text evidence="2">The sequence shown here is derived from an EMBL/GenBank/DDBJ whole genome shotgun (WGS) entry which is preliminary data.</text>
</comment>
<protein>
    <submittedName>
        <fullName evidence="2">Uncharacterized protein</fullName>
    </submittedName>
</protein>
<dbReference type="Proteomes" id="UP001054252">
    <property type="component" value="Unassembled WGS sequence"/>
</dbReference>
<evidence type="ECO:0000313" key="3">
    <source>
        <dbReference type="Proteomes" id="UP001054252"/>
    </source>
</evidence>
<organism evidence="2 3">
    <name type="scientific">Rubroshorea leprosula</name>
    <dbReference type="NCBI Taxonomy" id="152421"/>
    <lineage>
        <taxon>Eukaryota</taxon>
        <taxon>Viridiplantae</taxon>
        <taxon>Streptophyta</taxon>
        <taxon>Embryophyta</taxon>
        <taxon>Tracheophyta</taxon>
        <taxon>Spermatophyta</taxon>
        <taxon>Magnoliopsida</taxon>
        <taxon>eudicotyledons</taxon>
        <taxon>Gunneridae</taxon>
        <taxon>Pentapetalae</taxon>
        <taxon>rosids</taxon>
        <taxon>malvids</taxon>
        <taxon>Malvales</taxon>
        <taxon>Dipterocarpaceae</taxon>
        <taxon>Rubroshorea</taxon>
    </lineage>
</organism>
<evidence type="ECO:0000313" key="2">
    <source>
        <dbReference type="EMBL" id="GKV25873.1"/>
    </source>
</evidence>
<keyword evidence="3" id="KW-1185">Reference proteome</keyword>
<name>A0AAV5KMQ4_9ROSI</name>
<reference evidence="2 3" key="1">
    <citation type="journal article" date="2021" name="Commun. Biol.">
        <title>The genome of Shorea leprosula (Dipterocarpaceae) highlights the ecological relevance of drought in aseasonal tropical rainforests.</title>
        <authorList>
            <person name="Ng K.K.S."/>
            <person name="Kobayashi M.J."/>
            <person name="Fawcett J.A."/>
            <person name="Hatakeyama M."/>
            <person name="Paape T."/>
            <person name="Ng C.H."/>
            <person name="Ang C.C."/>
            <person name="Tnah L.H."/>
            <person name="Lee C.T."/>
            <person name="Nishiyama T."/>
            <person name="Sese J."/>
            <person name="O'Brien M.J."/>
            <person name="Copetti D."/>
            <person name="Mohd Noor M.I."/>
            <person name="Ong R.C."/>
            <person name="Putra M."/>
            <person name="Sireger I.Z."/>
            <person name="Indrioko S."/>
            <person name="Kosugi Y."/>
            <person name="Izuno A."/>
            <person name="Isagi Y."/>
            <person name="Lee S.L."/>
            <person name="Shimizu K.K."/>
        </authorList>
    </citation>
    <scope>NUCLEOTIDE SEQUENCE [LARGE SCALE GENOMIC DNA]</scope>
    <source>
        <strain evidence="2">214</strain>
    </source>
</reference>
<dbReference type="AlphaFoldDB" id="A0AAV5KMQ4"/>
<proteinExistence type="predicted"/>
<accession>A0AAV5KMQ4</accession>
<feature type="compositionally biased region" description="Polar residues" evidence="1">
    <location>
        <begin position="127"/>
        <end position="149"/>
    </location>
</feature>
<evidence type="ECO:0000256" key="1">
    <source>
        <dbReference type="SAM" id="MobiDB-lite"/>
    </source>
</evidence>
<sequence length="149" mass="17382">MYPFMNSVAFIFHRIEELQLRNSMLIFLVMLVYQTQQPWKLWINRKASWHRHKPAGRADEGEVDPIHPTKFLHDVKAFDKYQRSSGLNVVRDSRQYDSSKASSLNAVHDSSKAFDYQNHSKSELIDSSKNPTINLQDNRKMQSTIKASN</sequence>
<dbReference type="EMBL" id="BPVZ01000070">
    <property type="protein sequence ID" value="GKV25873.1"/>
    <property type="molecule type" value="Genomic_DNA"/>
</dbReference>